<dbReference type="Proteomes" id="UP001500784">
    <property type="component" value="Unassembled WGS sequence"/>
</dbReference>
<comment type="caution">
    <text evidence="2">The sequence shown here is derived from an EMBL/GenBank/DDBJ whole genome shotgun (WGS) entry which is preliminary data.</text>
</comment>
<proteinExistence type="predicted"/>
<reference evidence="2 3" key="1">
    <citation type="journal article" date="2019" name="Int. J. Syst. Evol. Microbiol.">
        <title>The Global Catalogue of Microorganisms (GCM) 10K type strain sequencing project: providing services to taxonomists for standard genome sequencing and annotation.</title>
        <authorList>
            <consortium name="The Broad Institute Genomics Platform"/>
            <consortium name="The Broad Institute Genome Sequencing Center for Infectious Disease"/>
            <person name="Wu L."/>
            <person name="Ma J."/>
        </authorList>
    </citation>
    <scope>NUCLEOTIDE SEQUENCE [LARGE SCALE GENOMIC DNA]</scope>
    <source>
        <strain evidence="2 3">JCM 13316</strain>
    </source>
</reference>
<dbReference type="EMBL" id="BAAALV010000001">
    <property type="protein sequence ID" value="GAA1901203.1"/>
    <property type="molecule type" value="Genomic_DNA"/>
</dbReference>
<organism evidence="2 3">
    <name type="scientific">Arthrobacter gandavensis</name>
    <dbReference type="NCBI Taxonomy" id="169960"/>
    <lineage>
        <taxon>Bacteria</taxon>
        <taxon>Bacillati</taxon>
        <taxon>Actinomycetota</taxon>
        <taxon>Actinomycetes</taxon>
        <taxon>Micrococcales</taxon>
        <taxon>Micrococcaceae</taxon>
        <taxon>Arthrobacter</taxon>
    </lineage>
</organism>
<protein>
    <submittedName>
        <fullName evidence="2">Uncharacterized protein</fullName>
    </submittedName>
</protein>
<gene>
    <name evidence="2" type="ORF">GCM10009688_00850</name>
</gene>
<evidence type="ECO:0000256" key="1">
    <source>
        <dbReference type="SAM" id="MobiDB-lite"/>
    </source>
</evidence>
<accession>A0ABN2NSK6</accession>
<sequence>MKLGAVKDRAQAHFGSLRQGDPDLQLVRLDLKHEVLHVFTTDFAGGDLADGCGAVVGVDYGLTYVKRQCVYLWLRRFLTRHLRGPDGRAHWGRPSPLMPGERCEGSAEAVPAHG</sequence>
<keyword evidence="3" id="KW-1185">Reference proteome</keyword>
<evidence type="ECO:0000313" key="3">
    <source>
        <dbReference type="Proteomes" id="UP001500784"/>
    </source>
</evidence>
<feature type="region of interest" description="Disordered" evidence="1">
    <location>
        <begin position="86"/>
        <end position="114"/>
    </location>
</feature>
<evidence type="ECO:0000313" key="2">
    <source>
        <dbReference type="EMBL" id="GAA1901203.1"/>
    </source>
</evidence>
<name>A0ABN2NSK6_9MICC</name>